<feature type="region of interest" description="Disordered" evidence="1">
    <location>
        <begin position="193"/>
        <end position="233"/>
    </location>
</feature>
<dbReference type="EMBL" id="LJSK01000106">
    <property type="protein sequence ID" value="KPI87006.1"/>
    <property type="molecule type" value="Genomic_DNA"/>
</dbReference>
<name>A0A0N0P5Y4_LEPSE</name>
<dbReference type="OrthoDB" id="273103at2759"/>
<dbReference type="OMA" id="EYLHYCG"/>
<proteinExistence type="predicted"/>
<accession>A0A0N0P5Y4</accession>
<keyword evidence="3" id="KW-1185">Reference proteome</keyword>
<evidence type="ECO:0000313" key="2">
    <source>
        <dbReference type="EMBL" id="KPI87006.1"/>
    </source>
</evidence>
<evidence type="ECO:0000256" key="1">
    <source>
        <dbReference type="SAM" id="MobiDB-lite"/>
    </source>
</evidence>
<dbReference type="Proteomes" id="UP000038009">
    <property type="component" value="Unassembled WGS sequence"/>
</dbReference>
<dbReference type="VEuPathDB" id="TriTrypDB:Lsey_0106_0120"/>
<dbReference type="AlphaFoldDB" id="A0A0N0P5Y4"/>
<organism evidence="2 3">
    <name type="scientific">Leptomonas seymouri</name>
    <dbReference type="NCBI Taxonomy" id="5684"/>
    <lineage>
        <taxon>Eukaryota</taxon>
        <taxon>Discoba</taxon>
        <taxon>Euglenozoa</taxon>
        <taxon>Kinetoplastea</taxon>
        <taxon>Metakinetoplastina</taxon>
        <taxon>Trypanosomatida</taxon>
        <taxon>Trypanosomatidae</taxon>
        <taxon>Leishmaniinae</taxon>
        <taxon>Leptomonas</taxon>
    </lineage>
</organism>
<reference evidence="2 3" key="1">
    <citation type="journal article" date="2015" name="PLoS Pathog.">
        <title>Leptomonas seymouri: Adaptations to the Dixenous Life Cycle Analyzed by Genome Sequencing, Transcriptome Profiling and Co-infection with Leishmania donovani.</title>
        <authorList>
            <person name="Kraeva N."/>
            <person name="Butenko A."/>
            <person name="Hlavacova J."/>
            <person name="Kostygov A."/>
            <person name="Myskova J."/>
            <person name="Grybchuk D."/>
            <person name="Lestinova T."/>
            <person name="Votypka J."/>
            <person name="Volf P."/>
            <person name="Opperdoes F."/>
            <person name="Flegontov P."/>
            <person name="Lukes J."/>
            <person name="Yurchenko V."/>
        </authorList>
    </citation>
    <scope>NUCLEOTIDE SEQUENCE [LARGE SCALE GENOMIC DNA]</scope>
    <source>
        <strain evidence="2 3">ATCC 30220</strain>
    </source>
</reference>
<feature type="compositionally biased region" description="Polar residues" evidence="1">
    <location>
        <begin position="193"/>
        <end position="231"/>
    </location>
</feature>
<gene>
    <name evidence="2" type="ORF">ABL78_3918</name>
</gene>
<sequence length="339" mass="37182">MSRNSELERLIVFAKDFAQLYVRFTNFFTSLDSITIEGFAEVFDTSKVEYLHYCGGTTLDRPFYPAITDDLLQLSAAYLSLPEEVAPRAVRTFGLLLSLFLYATQPARQRDTRNEAVEEGLAVERQLSTAQASHGARASPMQPSSTGTANKEDCTVEAAVPPQLPQSPRLPMRTVPISVSCMRHLLSCISNAGSAAPSTTSQGPHNFHFNGTRNTNSAETFSQTTVPSASSGFLEPLSYTETRALLMLHRAAAWQVEPYVHDGNHVAALLLAHSECGAPLVTRVAPLPPPTLAATLMVRSIVHASAPRAMLGGADSLFRDPEFVRMRQEYEKERQQLLQ</sequence>
<feature type="region of interest" description="Disordered" evidence="1">
    <location>
        <begin position="126"/>
        <end position="151"/>
    </location>
</feature>
<evidence type="ECO:0000313" key="3">
    <source>
        <dbReference type="Proteomes" id="UP000038009"/>
    </source>
</evidence>
<protein>
    <submittedName>
        <fullName evidence="2">Uncharacterized protein</fullName>
    </submittedName>
</protein>
<comment type="caution">
    <text evidence="2">The sequence shown here is derived from an EMBL/GenBank/DDBJ whole genome shotgun (WGS) entry which is preliminary data.</text>
</comment>